<dbReference type="Gene3D" id="3.30.1330.30">
    <property type="match status" value="1"/>
</dbReference>
<dbReference type="CDD" id="cd18095">
    <property type="entry name" value="SpoU-like_rRNA-MTase"/>
    <property type="match status" value="1"/>
</dbReference>
<dbReference type="InterPro" id="IPR029028">
    <property type="entry name" value="Alpha/beta_knot_MTases"/>
</dbReference>
<reference evidence="4" key="2">
    <citation type="journal article" date="2022" name="Front. Microbiol.">
        <title>New perspectives on an old grouping: The genomic and phenotypic variability of Oxalobacter formigenes and the implications for calcium oxalate stone prevention.</title>
        <authorList>
            <person name="Chmiel J.A."/>
            <person name="Carr C."/>
            <person name="Stuivenberg G.A."/>
            <person name="Venema R."/>
            <person name="Chanyi R.M."/>
            <person name="Al K.F."/>
            <person name="Giguere D."/>
            <person name="Say H."/>
            <person name="Akouris P.P."/>
            <person name="Dominguez Romero S.A."/>
            <person name="Kwong A."/>
            <person name="Tai V."/>
            <person name="Koval S.F."/>
            <person name="Razvi H."/>
            <person name="Bjazevic J."/>
            <person name="Burton J.P."/>
        </authorList>
    </citation>
    <scope>NUCLEOTIDE SEQUENCE</scope>
    <source>
        <strain evidence="4">OxK</strain>
    </source>
</reference>
<evidence type="ECO:0000313" key="6">
    <source>
        <dbReference type="Proteomes" id="UP001164794"/>
    </source>
</evidence>
<dbReference type="InterPro" id="IPR001537">
    <property type="entry name" value="SpoU_MeTrfase"/>
</dbReference>
<feature type="domain" description="tRNA/rRNA methyltransferase SpoU type" evidence="3">
    <location>
        <begin position="117"/>
        <end position="252"/>
    </location>
</feature>
<sequence length="264" mass="28902">MKRITSKDNPQYRKLKQFASNSAAARRERYAILDGVHLCQSYLEHVGHPALCVVSQTSQYHAEVSEIIAECEKGNAQCLLLPDGLFRPLSQVDNGVDIVFLVLKPVYDTLPELVQNAVLLDRIQDPGNVGSILRSAAASGIRQVYCSVGTASVWTPRVLRAGMGAHFLLEVFENVSLETLIETSKIPVVATTPYARSTIYDIDLRSSVAWLLGHEGGGISESLMERASDRVVIPHAGLMESLNVAACAAVCFFEQMRQCLSGRK</sequence>
<evidence type="ECO:0000256" key="2">
    <source>
        <dbReference type="ARBA" id="ARBA00022679"/>
    </source>
</evidence>
<evidence type="ECO:0000313" key="4">
    <source>
        <dbReference type="EMBL" id="WAV91867.1"/>
    </source>
</evidence>
<accession>A0A9E9LNU7</accession>
<evidence type="ECO:0000256" key="1">
    <source>
        <dbReference type="ARBA" id="ARBA00022603"/>
    </source>
</evidence>
<dbReference type="PANTHER" id="PTHR43191">
    <property type="entry name" value="RRNA METHYLTRANSFERASE 3"/>
    <property type="match status" value="1"/>
</dbReference>
<evidence type="ECO:0000313" key="5">
    <source>
        <dbReference type="EMBL" id="WAV97668.1"/>
    </source>
</evidence>
<organism evidence="4">
    <name type="scientific">Oxalobacter aliiformigenes</name>
    <dbReference type="NCBI Taxonomy" id="2946593"/>
    <lineage>
        <taxon>Bacteria</taxon>
        <taxon>Pseudomonadati</taxon>
        <taxon>Pseudomonadota</taxon>
        <taxon>Betaproteobacteria</taxon>
        <taxon>Burkholderiales</taxon>
        <taxon>Oxalobacteraceae</taxon>
        <taxon>Oxalobacter</taxon>
    </lineage>
</organism>
<dbReference type="GO" id="GO:0006396">
    <property type="term" value="P:RNA processing"/>
    <property type="evidence" value="ECO:0007669"/>
    <property type="project" value="InterPro"/>
</dbReference>
<dbReference type="GO" id="GO:0003723">
    <property type="term" value="F:RNA binding"/>
    <property type="evidence" value="ECO:0007669"/>
    <property type="project" value="InterPro"/>
</dbReference>
<gene>
    <name evidence="5" type="ORF">NB645_02725</name>
    <name evidence="4" type="ORF">NB646_03805</name>
</gene>
<keyword evidence="1 4" id="KW-0489">Methyltransferase</keyword>
<evidence type="ECO:0000259" key="3">
    <source>
        <dbReference type="Pfam" id="PF00588"/>
    </source>
</evidence>
<protein>
    <submittedName>
        <fullName evidence="4">RNA methyltransferase</fullName>
    </submittedName>
</protein>
<dbReference type="PANTHER" id="PTHR43191:SF2">
    <property type="entry name" value="RRNA METHYLTRANSFERASE 3, MITOCHONDRIAL"/>
    <property type="match status" value="1"/>
</dbReference>
<dbReference type="EMBL" id="CP098251">
    <property type="protein sequence ID" value="WAV91867.1"/>
    <property type="molecule type" value="Genomic_DNA"/>
</dbReference>
<dbReference type="GO" id="GO:0032259">
    <property type="term" value="P:methylation"/>
    <property type="evidence" value="ECO:0007669"/>
    <property type="project" value="UniProtKB-KW"/>
</dbReference>
<dbReference type="InterPro" id="IPR029064">
    <property type="entry name" value="Ribosomal_eL30-like_sf"/>
</dbReference>
<dbReference type="RefSeq" id="WP_269265173.1">
    <property type="nucleotide sequence ID" value="NZ_CP098248.1"/>
</dbReference>
<dbReference type="GO" id="GO:0008173">
    <property type="term" value="F:RNA methyltransferase activity"/>
    <property type="evidence" value="ECO:0007669"/>
    <property type="project" value="InterPro"/>
</dbReference>
<dbReference type="Proteomes" id="UP001164794">
    <property type="component" value="Chromosome"/>
</dbReference>
<dbReference type="Proteomes" id="UP001164819">
    <property type="component" value="Chromosome"/>
</dbReference>
<dbReference type="Gene3D" id="3.40.1280.10">
    <property type="match status" value="1"/>
</dbReference>
<dbReference type="SUPFAM" id="SSF55315">
    <property type="entry name" value="L30e-like"/>
    <property type="match status" value="1"/>
</dbReference>
<dbReference type="Pfam" id="PF00588">
    <property type="entry name" value="SpoU_methylase"/>
    <property type="match status" value="1"/>
</dbReference>
<keyword evidence="6" id="KW-1185">Reference proteome</keyword>
<keyword evidence="2" id="KW-0808">Transferase</keyword>
<reference evidence="5" key="1">
    <citation type="journal article" date="2022" name="Front. Microbiol.">
        <title>New perspectives on an old grouping: The genomic and phenotypic variability of Oxalobacter formigenes and the implications for calcium oxalate stone prevention.</title>
        <authorList>
            <person name="Chmiel J.A."/>
            <person name="Carr C."/>
            <person name="Stuivenberg G.A."/>
            <person name="Venema R."/>
            <person name="Chanyi R.M."/>
            <person name="Al K.F."/>
            <person name="Giguere D."/>
            <person name="Say H."/>
            <person name="Akouris P.P."/>
            <person name="Dominguez Romero S.A."/>
            <person name="Kwong A."/>
            <person name="Tai V."/>
            <person name="Koval S.F."/>
            <person name="Razvi H."/>
            <person name="Bjazevic J."/>
            <person name="Burton J.P."/>
        </authorList>
    </citation>
    <scope>NUCLEOTIDE SEQUENCE</scope>
    <source>
        <strain evidence="5">HOxNP-1</strain>
    </source>
</reference>
<name>A0A9E9LNU7_9BURK</name>
<dbReference type="InterPro" id="IPR051259">
    <property type="entry name" value="rRNA_Methyltransferase"/>
</dbReference>
<dbReference type="SUPFAM" id="SSF75217">
    <property type="entry name" value="alpha/beta knot"/>
    <property type="match status" value="1"/>
</dbReference>
<dbReference type="InterPro" id="IPR029026">
    <property type="entry name" value="tRNA_m1G_MTases_N"/>
</dbReference>
<dbReference type="EMBL" id="CP098248">
    <property type="protein sequence ID" value="WAV97668.1"/>
    <property type="molecule type" value="Genomic_DNA"/>
</dbReference>
<proteinExistence type="predicted"/>
<dbReference type="AlphaFoldDB" id="A0A9E9LNU7"/>